<protein>
    <submittedName>
        <fullName evidence="1">Uncharacterized protein</fullName>
    </submittedName>
</protein>
<evidence type="ECO:0000313" key="2">
    <source>
        <dbReference type="Proteomes" id="UP001054945"/>
    </source>
</evidence>
<reference evidence="1 2" key="1">
    <citation type="submission" date="2021-06" db="EMBL/GenBank/DDBJ databases">
        <title>Caerostris extrusa draft genome.</title>
        <authorList>
            <person name="Kono N."/>
            <person name="Arakawa K."/>
        </authorList>
    </citation>
    <scope>NUCLEOTIDE SEQUENCE [LARGE SCALE GENOMIC DNA]</scope>
</reference>
<gene>
    <name evidence="1" type="ORF">CEXT_97721</name>
</gene>
<keyword evidence="2" id="KW-1185">Reference proteome</keyword>
<dbReference type="EMBL" id="BPLR01018254">
    <property type="protein sequence ID" value="GIY98079.1"/>
    <property type="molecule type" value="Genomic_DNA"/>
</dbReference>
<comment type="caution">
    <text evidence="1">The sequence shown here is derived from an EMBL/GenBank/DDBJ whole genome shotgun (WGS) entry which is preliminary data.</text>
</comment>
<proteinExistence type="predicted"/>
<evidence type="ECO:0000313" key="1">
    <source>
        <dbReference type="EMBL" id="GIY98079.1"/>
    </source>
</evidence>
<accession>A0AAV4XTM2</accession>
<sequence length="110" mass="12342">MWFFPRIKTRTSPHLGLKKKESSASVFQLFFPSLTETALLFQRHPSLSAVCRAALKSLSSKVPPPTPFRRTGVGKQLCFLFQRHPSFRSAALKSLVCSIVPTAHSLPKKF</sequence>
<organism evidence="1 2">
    <name type="scientific">Caerostris extrusa</name>
    <name type="common">Bark spider</name>
    <name type="synonym">Caerostris bankana</name>
    <dbReference type="NCBI Taxonomy" id="172846"/>
    <lineage>
        <taxon>Eukaryota</taxon>
        <taxon>Metazoa</taxon>
        <taxon>Ecdysozoa</taxon>
        <taxon>Arthropoda</taxon>
        <taxon>Chelicerata</taxon>
        <taxon>Arachnida</taxon>
        <taxon>Araneae</taxon>
        <taxon>Araneomorphae</taxon>
        <taxon>Entelegynae</taxon>
        <taxon>Araneoidea</taxon>
        <taxon>Araneidae</taxon>
        <taxon>Caerostris</taxon>
    </lineage>
</organism>
<dbReference type="AlphaFoldDB" id="A0AAV4XTM2"/>
<dbReference type="Proteomes" id="UP001054945">
    <property type="component" value="Unassembled WGS sequence"/>
</dbReference>
<name>A0AAV4XTM2_CAEEX</name>